<comment type="caution">
    <text evidence="1">The sequence shown here is derived from an EMBL/GenBank/DDBJ whole genome shotgun (WGS) entry which is preliminary data.</text>
</comment>
<evidence type="ECO:0008006" key="3">
    <source>
        <dbReference type="Google" id="ProtNLM"/>
    </source>
</evidence>
<dbReference type="AlphaFoldDB" id="A0A512E2S2"/>
<accession>A0A512E2S2</accession>
<name>A0A512E2S2_9PROT</name>
<organism evidence="1 2">
    <name type="scientific">Skermanella aerolata</name>
    <dbReference type="NCBI Taxonomy" id="393310"/>
    <lineage>
        <taxon>Bacteria</taxon>
        <taxon>Pseudomonadati</taxon>
        <taxon>Pseudomonadota</taxon>
        <taxon>Alphaproteobacteria</taxon>
        <taxon>Rhodospirillales</taxon>
        <taxon>Azospirillaceae</taxon>
        <taxon>Skermanella</taxon>
    </lineage>
</organism>
<dbReference type="OrthoDB" id="8266067at2"/>
<evidence type="ECO:0000313" key="1">
    <source>
        <dbReference type="EMBL" id="GEO43028.1"/>
    </source>
</evidence>
<evidence type="ECO:0000313" key="2">
    <source>
        <dbReference type="Proteomes" id="UP000321523"/>
    </source>
</evidence>
<protein>
    <recommendedName>
        <fullName evidence="3">ParB/Sulfiredoxin domain-containing protein</fullName>
    </recommendedName>
</protein>
<sequence>MRTERINLKELLLDPNNYRLQDESGYTTTSEDRFHLEQVQRATLQRLKTGGLKELRDSIVTNGFLPIEQIVVMPYTHDKSKSYYLVIEGNRRVAALRQIAQEIDGGVEIPKEVVETLDSVPCVVVDDSGQSDYFRETLMGIRHVGGIKEWGGYQRAKLIADMRDKHNLEGGVVASKLGLSTREVNRRYRAFKALQQMREDDEYGDLGEPSLYPLFHEAIAVTEVRDWLGWDDTTAAFKKPDELRHFYQMITPSVSDEGGPQKPPKLSTYSDIRQLKNILPNADARRFLLDTDRTFLDAMTVANREDLSRKWRNELSEATASLKGIGALEVRNFSDDDVALLDALAITVREIKEIYEAVRQR</sequence>
<dbReference type="RefSeq" id="WP_147041212.1">
    <property type="nucleotide sequence ID" value="NZ_BJYZ01000059.1"/>
</dbReference>
<dbReference type="SUPFAM" id="SSF110849">
    <property type="entry name" value="ParB/Sulfiredoxin"/>
    <property type="match status" value="1"/>
</dbReference>
<proteinExistence type="predicted"/>
<keyword evidence="2" id="KW-1185">Reference proteome</keyword>
<dbReference type="Proteomes" id="UP000321523">
    <property type="component" value="Unassembled WGS sequence"/>
</dbReference>
<dbReference type="InterPro" id="IPR036086">
    <property type="entry name" value="ParB/Sulfiredoxin_sf"/>
</dbReference>
<dbReference type="Gene3D" id="3.90.1530.30">
    <property type="match status" value="1"/>
</dbReference>
<reference evidence="1 2" key="1">
    <citation type="submission" date="2019-07" db="EMBL/GenBank/DDBJ databases">
        <title>Whole genome shotgun sequence of Skermanella aerolata NBRC 106429.</title>
        <authorList>
            <person name="Hosoyama A."/>
            <person name="Uohara A."/>
            <person name="Ohji S."/>
            <person name="Ichikawa N."/>
        </authorList>
    </citation>
    <scope>NUCLEOTIDE SEQUENCE [LARGE SCALE GENOMIC DNA]</scope>
    <source>
        <strain evidence="1 2">NBRC 106429</strain>
    </source>
</reference>
<gene>
    <name evidence="1" type="ORF">SAE02_71760</name>
</gene>
<dbReference type="EMBL" id="BJYZ01000059">
    <property type="protein sequence ID" value="GEO43028.1"/>
    <property type="molecule type" value="Genomic_DNA"/>
</dbReference>